<evidence type="ECO:0000259" key="1">
    <source>
        <dbReference type="Pfam" id="PF16013"/>
    </source>
</evidence>
<evidence type="ECO:0000313" key="3">
    <source>
        <dbReference type="Proteomes" id="UP000295192"/>
    </source>
</evidence>
<dbReference type="Pfam" id="PF16013">
    <property type="entry name" value="DUF4781"/>
    <property type="match status" value="1"/>
</dbReference>
<organism evidence="2 3">
    <name type="scientific">Drosophila navojoa</name>
    <name type="common">Fruit fly</name>
    <dbReference type="NCBI Taxonomy" id="7232"/>
    <lineage>
        <taxon>Eukaryota</taxon>
        <taxon>Metazoa</taxon>
        <taxon>Ecdysozoa</taxon>
        <taxon>Arthropoda</taxon>
        <taxon>Hexapoda</taxon>
        <taxon>Insecta</taxon>
        <taxon>Pterygota</taxon>
        <taxon>Neoptera</taxon>
        <taxon>Endopterygota</taxon>
        <taxon>Diptera</taxon>
        <taxon>Brachycera</taxon>
        <taxon>Muscomorpha</taxon>
        <taxon>Ephydroidea</taxon>
        <taxon>Drosophilidae</taxon>
        <taxon>Drosophila</taxon>
    </lineage>
</organism>
<dbReference type="OMA" id="NCCMIFI"/>
<dbReference type="STRING" id="7232.A0A484B8H6"/>
<dbReference type="PANTHER" id="PTHR21115:SF0">
    <property type="entry name" value="GH06117P-RELATED"/>
    <property type="match status" value="1"/>
</dbReference>
<reference evidence="2 3" key="1">
    <citation type="journal article" date="2019" name="J. Hered.">
        <title>An Improved Genome Assembly for Drosophila navojoa, the Basal Species in the mojavensis Cluster.</title>
        <authorList>
            <person name="Vanderlinde T."/>
            <person name="Dupim E.G."/>
            <person name="Nazario-Yepiz N.O."/>
            <person name="Carvalho A.B."/>
        </authorList>
    </citation>
    <scope>NUCLEOTIDE SEQUENCE [LARGE SCALE GENOMIC DNA]</scope>
    <source>
        <strain evidence="2">Navoj_Jal97</strain>
        <tissue evidence="2">Whole organism</tissue>
    </source>
</reference>
<proteinExistence type="predicted"/>
<name>A0A484B8H6_DRONA</name>
<dbReference type="EMBL" id="LSRL02000108">
    <property type="protein sequence ID" value="TDG44350.1"/>
    <property type="molecule type" value="Genomic_DNA"/>
</dbReference>
<evidence type="ECO:0000313" key="2">
    <source>
        <dbReference type="EMBL" id="TDG44350.1"/>
    </source>
</evidence>
<dbReference type="InterPro" id="IPR031962">
    <property type="entry name" value="DUF4781"/>
</dbReference>
<protein>
    <recommendedName>
        <fullName evidence="1">DUF4781 domain-containing protein</fullName>
    </recommendedName>
</protein>
<dbReference type="Proteomes" id="UP000295192">
    <property type="component" value="Unassembled WGS sequence"/>
</dbReference>
<gene>
    <name evidence="2" type="ORF">AWZ03_009240</name>
</gene>
<dbReference type="PANTHER" id="PTHR21115">
    <property type="entry name" value="GH06117P-RELATED"/>
    <property type="match status" value="1"/>
</dbReference>
<feature type="domain" description="DUF4781" evidence="1">
    <location>
        <begin position="103"/>
        <end position="396"/>
    </location>
</feature>
<sequence>MTRTVYEVQQDFALSSGLHSEIIWDALAADQEEVLKQKIANLINADSTEPSKSLERQRQKVFENVWQQRRYTNRMLLSAIIYVLVTPEKDPEQALRSTNFSCHPVIRTRKCLREDYENSDNCCMIFIDEHGRVYANWRQYVFHNRLPKGTMIAPSQGIYRFGHDPDNGVHLMVHATPASFGLIYKAGDALATVGGLAASVPVAAALAVPVAPPILMAAAVVGATAAAYSTARSISCLYDRRQHCQSLSLRERESRNSWLGVAGGVVGLGAMEATTALCAASAEVNAAAQLAVKGINVSSIVLSGTGVANSVYDLYLKINEDQPLCSIDVLHIAASLLIFTHSINNLRLVNRLTNGQSLRQAVNQQARLTFGQIAKESSKLNGHVPGQHFDMVRTLNDIPFKETLLGLHNSYTHLREGAATLASISGTLISRDSEGQLHLNVDAVGKSLGPKFVEHIGHQTSLLDVLDALVKYFDRPAMQLLLQLAREFLENNLDSIERGLNTFLSTELVLYHILMQCINNYENLTLEFLLERKDEILSILTKYFEGLRPKDEHSSTKTKCDNCQGVYYTCNL</sequence>
<dbReference type="AlphaFoldDB" id="A0A484B8H6"/>
<accession>A0A484B8H6</accession>
<comment type="caution">
    <text evidence="2">The sequence shown here is derived from an EMBL/GenBank/DDBJ whole genome shotgun (WGS) entry which is preliminary data.</text>
</comment>
<dbReference type="OrthoDB" id="6512497at2759"/>
<keyword evidence="3" id="KW-1185">Reference proteome</keyword>